<name>A0ABS0WWB5_9FLAO</name>
<dbReference type="Proteomes" id="UP000623301">
    <property type="component" value="Unassembled WGS sequence"/>
</dbReference>
<proteinExistence type="predicted"/>
<comment type="caution">
    <text evidence="1">The sequence shown here is derived from an EMBL/GenBank/DDBJ whole genome shotgun (WGS) entry which is preliminary data.</text>
</comment>
<protein>
    <submittedName>
        <fullName evidence="1">DUF4145 domain-containing protein</fullName>
    </submittedName>
</protein>
<keyword evidence="2" id="KW-1185">Reference proteome</keyword>
<reference evidence="1 2" key="1">
    <citation type="submission" date="2020-12" db="EMBL/GenBank/DDBJ databases">
        <title>Aureibaculum luteum sp. nov. and Aureibaculum flavum sp. nov., novel members of the family Flavobacteriaceae isolated from Antarctic intertidal sediments.</title>
        <authorList>
            <person name="He X."/>
            <person name="Zhang X."/>
        </authorList>
    </citation>
    <scope>NUCLEOTIDE SEQUENCE [LARGE SCALE GENOMIC DNA]</scope>
    <source>
        <strain evidence="1 2">A20</strain>
    </source>
</reference>
<evidence type="ECO:0000313" key="1">
    <source>
        <dbReference type="EMBL" id="MBJ2176284.1"/>
    </source>
</evidence>
<accession>A0ABS0WWB5</accession>
<sequence length="220" mass="25192">MGVIQALNFTGGSNQVGYNTEPNECPFCHKKITSRIYQAFIKDELLEIIYRCPDSDCGRTFIGVYQNELISGNTWRFNLKSTSVGTFIEANFSDNVKALSANFVEIFNQASKAESLSLNHIGGIGFRKALEFLIKDYLISKKPDEEANIKAKFLGKCIKDDIDNVNVKEMAERATWLGNDEAHYVRKWETKDIDDLKLLIKVTLHWIEMELLTEQYRSEM</sequence>
<evidence type="ECO:0000313" key="2">
    <source>
        <dbReference type="Proteomes" id="UP000623301"/>
    </source>
</evidence>
<gene>
    <name evidence="1" type="ORF">JBL43_18680</name>
</gene>
<dbReference type="RefSeq" id="WP_198842881.1">
    <property type="nucleotide sequence ID" value="NZ_JAEHFJ010000013.1"/>
</dbReference>
<organism evidence="1 2">
    <name type="scientific">Aureibaculum flavum</name>
    <dbReference type="NCBI Taxonomy" id="2795986"/>
    <lineage>
        <taxon>Bacteria</taxon>
        <taxon>Pseudomonadati</taxon>
        <taxon>Bacteroidota</taxon>
        <taxon>Flavobacteriia</taxon>
        <taxon>Flavobacteriales</taxon>
        <taxon>Flavobacteriaceae</taxon>
        <taxon>Aureibaculum</taxon>
    </lineage>
</organism>
<dbReference type="EMBL" id="JAEHFJ010000013">
    <property type="protein sequence ID" value="MBJ2176284.1"/>
    <property type="molecule type" value="Genomic_DNA"/>
</dbReference>